<organism evidence="2 3">
    <name type="scientific">Batillaria attramentaria</name>
    <dbReference type="NCBI Taxonomy" id="370345"/>
    <lineage>
        <taxon>Eukaryota</taxon>
        <taxon>Metazoa</taxon>
        <taxon>Spiralia</taxon>
        <taxon>Lophotrochozoa</taxon>
        <taxon>Mollusca</taxon>
        <taxon>Gastropoda</taxon>
        <taxon>Caenogastropoda</taxon>
        <taxon>Sorbeoconcha</taxon>
        <taxon>Cerithioidea</taxon>
        <taxon>Batillariidae</taxon>
        <taxon>Batillaria</taxon>
    </lineage>
</organism>
<comment type="caution">
    <text evidence="2">The sequence shown here is derived from an EMBL/GenBank/DDBJ whole genome shotgun (WGS) entry which is preliminary data.</text>
</comment>
<name>A0ABD0LIT9_9CAEN</name>
<feature type="region of interest" description="Disordered" evidence="1">
    <location>
        <begin position="593"/>
        <end position="649"/>
    </location>
</feature>
<proteinExistence type="predicted"/>
<dbReference type="PANTHER" id="PTHR46948">
    <property type="entry name" value="RIBONUCLEASE P PROTEIN SUBUNIT P38"/>
    <property type="match status" value="1"/>
</dbReference>
<evidence type="ECO:0008006" key="4">
    <source>
        <dbReference type="Google" id="ProtNLM"/>
    </source>
</evidence>
<feature type="compositionally biased region" description="Polar residues" evidence="1">
    <location>
        <begin position="1"/>
        <end position="11"/>
    </location>
</feature>
<feature type="compositionally biased region" description="Basic and acidic residues" evidence="1">
    <location>
        <begin position="553"/>
        <end position="570"/>
    </location>
</feature>
<dbReference type="InterPro" id="IPR029064">
    <property type="entry name" value="Ribosomal_eL30-like_sf"/>
</dbReference>
<dbReference type="SUPFAM" id="SSF55315">
    <property type="entry name" value="L30e-like"/>
    <property type="match status" value="1"/>
</dbReference>
<feature type="region of interest" description="Disordered" evidence="1">
    <location>
        <begin position="163"/>
        <end position="186"/>
    </location>
</feature>
<dbReference type="InterPro" id="IPR042848">
    <property type="entry name" value="Rpp38"/>
</dbReference>
<dbReference type="PANTHER" id="PTHR46948:SF1">
    <property type="entry name" value="RIBONUCLEASE P PROTEIN SUBUNIT P38"/>
    <property type="match status" value="1"/>
</dbReference>
<feature type="region of interest" description="Disordered" evidence="1">
    <location>
        <begin position="474"/>
        <end position="502"/>
    </location>
</feature>
<evidence type="ECO:0000313" key="3">
    <source>
        <dbReference type="Proteomes" id="UP001519460"/>
    </source>
</evidence>
<protein>
    <recommendedName>
        <fullName evidence="4">Ribosomal protein L7Ae/L30e/S12e/Gadd45 domain-containing protein</fullName>
    </recommendedName>
</protein>
<accession>A0ABD0LIT9</accession>
<dbReference type="EMBL" id="JACVVK020000045">
    <property type="protein sequence ID" value="KAK7499191.1"/>
    <property type="molecule type" value="Genomic_DNA"/>
</dbReference>
<dbReference type="Gene3D" id="3.30.1330.30">
    <property type="match status" value="1"/>
</dbReference>
<feature type="compositionally biased region" description="Acidic residues" evidence="1">
    <location>
        <begin position="242"/>
        <end position="270"/>
    </location>
</feature>
<feature type="compositionally biased region" description="Polar residues" evidence="1">
    <location>
        <begin position="166"/>
        <end position="184"/>
    </location>
</feature>
<gene>
    <name evidence="2" type="ORF">BaRGS_00009451</name>
</gene>
<dbReference type="Proteomes" id="UP001519460">
    <property type="component" value="Unassembled WGS sequence"/>
</dbReference>
<feature type="region of interest" description="Disordered" evidence="1">
    <location>
        <begin position="230"/>
        <end position="271"/>
    </location>
</feature>
<keyword evidence="3" id="KW-1185">Reference proteome</keyword>
<evidence type="ECO:0000256" key="1">
    <source>
        <dbReference type="SAM" id="MobiDB-lite"/>
    </source>
</evidence>
<feature type="region of interest" description="Disordered" evidence="1">
    <location>
        <begin position="546"/>
        <end position="573"/>
    </location>
</feature>
<feature type="compositionally biased region" description="Basic residues" evidence="1">
    <location>
        <begin position="601"/>
        <end position="610"/>
    </location>
</feature>
<feature type="compositionally biased region" description="Polar residues" evidence="1">
    <location>
        <begin position="627"/>
        <end position="640"/>
    </location>
</feature>
<sequence>MAATSVPTLSKAQIGLTLRETKKKQSSQNKSKASSHQEKRTAKKNILLSPYRATWPAVSQEIEDKVLDHLVLSQLAIGHRQVSKHLERDQLLLLLVWGGAQPSIITDSLIPLAATRSCPALCLPNLMPKLMAATGLTSLVALGFKENVAVLAKNTIEKAVRHEGSRSATIQHTTCPSREQSSGKPLNGLRTLAKTYLRAKTLSGLNDFGDFIAMAVKLAPPLRVPWATGEKRPAEEPAGGDAESDQDADVEENTEATGDQEQELSAEDETVSGTQPVIDWPVMTDTEEQQVLDKLTSLLAPYKEMFKTRRKKFQTSDWKSKRKMIRTQILTDTGTIRDAARSGKLTMLLIQRSSPPDPLASAAAISAVEHDCPVLCAARLRDNMAAVLRNPLLAAVAFRKCEAAKQVAEFSEFVTFASRFAWKDLKKLLPQKQPPPVDATTNKQDTTSPKKVAKKPPVPIYNVSHLYVYKTDTAKPSSKTTASEPTDFISLSTTPDETGARKRKVTLKEPSLSYISLSSEPDIKLLGPKVSAEGDGVKMASAFLDTKGNGQPVEKDGGDKIQTHDTDETGGRNVPFDGILGMDVADSPEVVAPFLPETTKQKRKGKASLKRKLDNSEASGEYVSFKLTPTNVQTSISNPNKAKKKTKRK</sequence>
<feature type="region of interest" description="Disordered" evidence="1">
    <location>
        <begin position="1"/>
        <end position="41"/>
    </location>
</feature>
<feature type="compositionally biased region" description="Polar residues" evidence="1">
    <location>
        <begin position="474"/>
        <end position="496"/>
    </location>
</feature>
<feature type="region of interest" description="Disordered" evidence="1">
    <location>
        <begin position="431"/>
        <end position="456"/>
    </location>
</feature>
<reference evidence="2 3" key="1">
    <citation type="journal article" date="2023" name="Sci. Data">
        <title>Genome assembly of the Korean intertidal mud-creeper Batillaria attramentaria.</title>
        <authorList>
            <person name="Patra A.K."/>
            <person name="Ho P.T."/>
            <person name="Jun S."/>
            <person name="Lee S.J."/>
            <person name="Kim Y."/>
            <person name="Won Y.J."/>
        </authorList>
    </citation>
    <scope>NUCLEOTIDE SEQUENCE [LARGE SCALE GENOMIC DNA]</scope>
    <source>
        <strain evidence="2">Wonlab-2016</strain>
    </source>
</reference>
<dbReference type="AlphaFoldDB" id="A0ABD0LIT9"/>
<evidence type="ECO:0000313" key="2">
    <source>
        <dbReference type="EMBL" id="KAK7499191.1"/>
    </source>
</evidence>